<dbReference type="EMBL" id="JADOXO010000039">
    <property type="protein sequence ID" value="KAF9817696.1"/>
    <property type="molecule type" value="Genomic_DNA"/>
</dbReference>
<reference evidence="1" key="2">
    <citation type="journal article" name="Front. Microbiol.">
        <title>Degradative Capacity of Two Strains of Rhodonia placenta: From Phenotype to Genotype.</title>
        <authorList>
            <person name="Kolle M."/>
            <person name="Horta M.A.C."/>
            <person name="Nowrousian M."/>
            <person name="Ohm R.A."/>
            <person name="Benz J.P."/>
            <person name="Pilgard A."/>
        </authorList>
    </citation>
    <scope>NUCLEOTIDE SEQUENCE</scope>
    <source>
        <strain evidence="1">FPRL280</strain>
    </source>
</reference>
<dbReference type="Proteomes" id="UP000639403">
    <property type="component" value="Unassembled WGS sequence"/>
</dbReference>
<evidence type="ECO:0000313" key="2">
    <source>
        <dbReference type="Proteomes" id="UP000639403"/>
    </source>
</evidence>
<name>A0A8H7P606_9APHY</name>
<proteinExistence type="predicted"/>
<gene>
    <name evidence="1" type="ORF">IEO21_03245</name>
</gene>
<organism evidence="1 2">
    <name type="scientific">Rhodonia placenta</name>
    <dbReference type="NCBI Taxonomy" id="104341"/>
    <lineage>
        <taxon>Eukaryota</taxon>
        <taxon>Fungi</taxon>
        <taxon>Dikarya</taxon>
        <taxon>Basidiomycota</taxon>
        <taxon>Agaricomycotina</taxon>
        <taxon>Agaricomycetes</taxon>
        <taxon>Polyporales</taxon>
        <taxon>Adustoporiaceae</taxon>
        <taxon>Rhodonia</taxon>
    </lineage>
</organism>
<dbReference type="AlphaFoldDB" id="A0A8H7P606"/>
<comment type="caution">
    <text evidence="1">The sequence shown here is derived from an EMBL/GenBank/DDBJ whole genome shotgun (WGS) entry which is preliminary data.</text>
</comment>
<protein>
    <submittedName>
        <fullName evidence="1">Uncharacterized protein</fullName>
    </submittedName>
</protein>
<evidence type="ECO:0000313" key="1">
    <source>
        <dbReference type="EMBL" id="KAF9817696.1"/>
    </source>
</evidence>
<accession>A0A8H7P606</accession>
<reference evidence="1" key="1">
    <citation type="submission" date="2020-11" db="EMBL/GenBank/DDBJ databases">
        <authorList>
            <person name="Koelle M."/>
            <person name="Horta M.A.C."/>
            <person name="Nowrousian M."/>
            <person name="Ohm R.A."/>
            <person name="Benz P."/>
            <person name="Pilgard A."/>
        </authorList>
    </citation>
    <scope>NUCLEOTIDE SEQUENCE</scope>
    <source>
        <strain evidence="1">FPRL280</strain>
    </source>
</reference>
<sequence>MLLIKKRCRQERKTLQVLTLPEEIAKRTGDLDGELLELYPLEMDIQLAKPMCAIRDV</sequence>